<dbReference type="EMBL" id="CP004005">
    <property type="protein sequence ID" value="AGH17154.1"/>
    <property type="molecule type" value="Genomic_DNA"/>
</dbReference>
<evidence type="ECO:0000313" key="2">
    <source>
        <dbReference type="EMBL" id="AGH17154.1"/>
    </source>
</evidence>
<feature type="domain" description="Glycosyltransferase 2-like" evidence="1">
    <location>
        <begin position="327"/>
        <end position="473"/>
    </location>
</feature>
<evidence type="ECO:0000259" key="1">
    <source>
        <dbReference type="Pfam" id="PF00535"/>
    </source>
</evidence>
<dbReference type="Pfam" id="PF00535">
    <property type="entry name" value="Glycos_transf_2"/>
    <property type="match status" value="2"/>
</dbReference>
<dbReference type="GO" id="GO:0016740">
    <property type="term" value="F:transferase activity"/>
    <property type="evidence" value="ECO:0007669"/>
    <property type="project" value="UniProtKB-KW"/>
</dbReference>
<gene>
    <name evidence="2" type="ORF">WSI_03920</name>
</gene>
<evidence type="ECO:0000313" key="3">
    <source>
        <dbReference type="Proteomes" id="UP000011820"/>
    </source>
</evidence>
<dbReference type="RefSeq" id="WP_015452749.1">
    <property type="nucleotide sequence ID" value="NC_020549.1"/>
</dbReference>
<dbReference type="InterPro" id="IPR001173">
    <property type="entry name" value="Glyco_trans_2-like"/>
</dbReference>
<keyword evidence="3" id="KW-1185">Reference proteome</keyword>
<accession>A0ABM5NGI3</accession>
<keyword evidence="2" id="KW-0808">Transferase</keyword>
<dbReference type="PANTHER" id="PTHR43179:SF7">
    <property type="entry name" value="RHAMNOSYLTRANSFERASE WBBL"/>
    <property type="match status" value="1"/>
</dbReference>
<dbReference type="PANTHER" id="PTHR43179">
    <property type="entry name" value="RHAMNOSYLTRANSFERASE WBBL"/>
    <property type="match status" value="1"/>
</dbReference>
<sequence>MIQSCKCVVKSLLRKIKLKFPSRHKRRIIKFENFEKEYREWSSLFHDTSPQFTKKILQNISQWQNKPLISVIMPVYKIKKEWLEMAIESVRSQIYSHWELCIAEDCSGDIETVSLLKKYANMDSRIKVVFRAKNGHISAASNSAAQLATSEWLALLDHDDLLHPTALYYVADAINNNPNAEIIYSDEDKINENQIRSGPYFKYDFNPELFHVHNMITHLGVYRTETFKKIGGFREKFEGAQDYDLVLRFLENIDLSQIIHIPRVLYHWRMHDNSTAQKIGNKNYAGKAGERALNEHFQRTGIAAKAVFDGAQYRTHYMIPNPPPLVSIIIPTYNHHHLLKICLESIYHKTTYSSFEVIIIDNLSDDSKTFLYLQKIQKKYPNLRVITDNTHPFNYSRINNNATLHAKGQYFCFLNNDTEVINGQWLSEMMGIASQPQVGAVGARLWYRRKKLWKRSKRLQHGGVIMGINNIAGHKNKHHKARCSVPNYQAFAMHFTHSISAVTGACMVMSKKCFMHVGGFDEKNTPVVFSDIDLCLRILEAGYRNVWTPHADLYHDESRTRKYDHEDPAKMIVFQEACQYLQKRWKKIIEKDPCYNPNLSLLHEGGHTLAYPPRLDCLSSPTK</sequence>
<dbReference type="GeneID" id="93077153"/>
<protein>
    <submittedName>
        <fullName evidence="2">Glycosyl transferase family protein</fullName>
    </submittedName>
</protein>
<dbReference type="SUPFAM" id="SSF53448">
    <property type="entry name" value="Nucleotide-diphospho-sugar transferases"/>
    <property type="match status" value="2"/>
</dbReference>
<dbReference type="CDD" id="cd04184">
    <property type="entry name" value="GT2_RfbC_Mx_like"/>
    <property type="match status" value="1"/>
</dbReference>
<name>A0ABM5NGI3_LIBAS</name>
<proteinExistence type="predicted"/>
<reference evidence="2 3" key="1">
    <citation type="journal article" date="2013" name="Genome Announc.">
        <title>Complete Genome Sequence of a Chinese Strain of 'Candidatus Liberibacter asiaticus'.</title>
        <authorList>
            <person name="Lin H."/>
            <person name="Han C.S."/>
            <person name="Liu B."/>
            <person name="Lou B."/>
            <person name="Bai X."/>
            <person name="Deng C."/>
            <person name="Civerolo E.L."/>
            <person name="Gupta G."/>
        </authorList>
    </citation>
    <scope>NUCLEOTIDE SEQUENCE [LARGE SCALE GENOMIC DNA]</scope>
    <source>
        <strain evidence="3">gxpsy</strain>
    </source>
</reference>
<dbReference type="InterPro" id="IPR029044">
    <property type="entry name" value="Nucleotide-diphossugar_trans"/>
</dbReference>
<feature type="domain" description="Glycosyltransferase 2-like" evidence="1">
    <location>
        <begin position="70"/>
        <end position="230"/>
    </location>
</feature>
<dbReference type="CDD" id="cd04186">
    <property type="entry name" value="GT_2_like_c"/>
    <property type="match status" value="1"/>
</dbReference>
<dbReference type="Gene3D" id="3.90.550.10">
    <property type="entry name" value="Spore Coat Polysaccharide Biosynthesis Protein SpsA, Chain A"/>
    <property type="match status" value="2"/>
</dbReference>
<dbReference type="Proteomes" id="UP000011820">
    <property type="component" value="Chromosome"/>
</dbReference>
<organism evidence="2 3">
    <name type="scientific">Candidatus Liberibacter asiaticus str. gxpsy</name>
    <dbReference type="NCBI Taxonomy" id="1174529"/>
    <lineage>
        <taxon>Bacteria</taxon>
        <taxon>Pseudomonadati</taxon>
        <taxon>Pseudomonadota</taxon>
        <taxon>Alphaproteobacteria</taxon>
        <taxon>Hyphomicrobiales</taxon>
        <taxon>Rhizobiaceae</taxon>
        <taxon>Liberibacter</taxon>
    </lineage>
</organism>